<dbReference type="Proteomes" id="UP000245391">
    <property type="component" value="Unassembled WGS sequence"/>
</dbReference>
<evidence type="ECO:0000313" key="3">
    <source>
        <dbReference type="Proteomes" id="UP000245391"/>
    </source>
</evidence>
<dbReference type="RefSeq" id="WP_109927916.1">
    <property type="nucleotide sequence ID" value="NZ_QGNY01000001.1"/>
</dbReference>
<dbReference type="AlphaFoldDB" id="A0A317F5Z8"/>
<evidence type="ECO:0000313" key="2">
    <source>
        <dbReference type="EMBL" id="PWS33329.1"/>
    </source>
</evidence>
<keyword evidence="1" id="KW-0732">Signal</keyword>
<proteinExistence type="predicted"/>
<comment type="caution">
    <text evidence="2">The sequence shown here is derived from an EMBL/GenBank/DDBJ whole genome shotgun (WGS) entry which is preliminary data.</text>
</comment>
<feature type="signal peptide" evidence="1">
    <location>
        <begin position="1"/>
        <end position="23"/>
    </location>
</feature>
<reference evidence="3" key="1">
    <citation type="submission" date="2018-05" db="EMBL/GenBank/DDBJ databases">
        <title>Pedobacter paludis sp. nov., isolated from wetland soil.</title>
        <authorList>
            <person name="Zhang Y."/>
        </authorList>
    </citation>
    <scope>NUCLEOTIDE SEQUENCE [LARGE SCALE GENOMIC DNA]</scope>
    <source>
        <strain evidence="3">R-8</strain>
    </source>
</reference>
<dbReference type="EMBL" id="QGNY01000001">
    <property type="protein sequence ID" value="PWS33329.1"/>
    <property type="molecule type" value="Genomic_DNA"/>
</dbReference>
<organism evidence="2 3">
    <name type="scientific">Pedobacter paludis</name>
    <dbReference type="NCBI Taxonomy" id="2203212"/>
    <lineage>
        <taxon>Bacteria</taxon>
        <taxon>Pseudomonadati</taxon>
        <taxon>Bacteroidota</taxon>
        <taxon>Sphingobacteriia</taxon>
        <taxon>Sphingobacteriales</taxon>
        <taxon>Sphingobacteriaceae</taxon>
        <taxon>Pedobacter</taxon>
    </lineage>
</organism>
<accession>A0A317F5Z8</accession>
<gene>
    <name evidence="2" type="ORF">DF947_01505</name>
</gene>
<protein>
    <recommendedName>
        <fullName evidence="4">TerB family tellurite resistance protein</fullName>
    </recommendedName>
</protein>
<feature type="chain" id="PRO_5016452349" description="TerB family tellurite resistance protein" evidence="1">
    <location>
        <begin position="24"/>
        <end position="215"/>
    </location>
</feature>
<sequence>MRSIKRFRVLVLLMALGSGSVTAASAQMFSEWFRQKKTQQKYLLEQIAALEVYLGYAKKGYRIATEGWGFVHELSSGEMNLHDAFFKGLKLVNPVIKADSRVSEMLVLEVDMLKVLQGLRSAASGEGLSAYVSSVSALVKADCLSDLEELVMVVSSGRVSLSDDVRLSRLDSIYQRMQERLGFVREFDAQVRSVLRQEQMEQDAIKKLRKYYEID</sequence>
<evidence type="ECO:0008006" key="4">
    <source>
        <dbReference type="Google" id="ProtNLM"/>
    </source>
</evidence>
<name>A0A317F5Z8_9SPHI</name>
<evidence type="ECO:0000256" key="1">
    <source>
        <dbReference type="SAM" id="SignalP"/>
    </source>
</evidence>
<dbReference type="OrthoDB" id="673795at2"/>
<keyword evidence="3" id="KW-1185">Reference proteome</keyword>